<dbReference type="PANTHER" id="PTHR24120:SF4">
    <property type="entry name" value="GH07239P"/>
    <property type="match status" value="1"/>
</dbReference>
<gene>
    <name evidence="4" type="ORF">GMRT_11319</name>
</gene>
<evidence type="ECO:0000256" key="2">
    <source>
        <dbReference type="SAM" id="MobiDB-lite"/>
    </source>
</evidence>
<dbReference type="AlphaFoldDB" id="A0A4Z1T227"/>
<dbReference type="Gene3D" id="3.30.200.20">
    <property type="entry name" value="Phosphorylase Kinase, domain 1"/>
    <property type="match status" value="1"/>
</dbReference>
<feature type="repeat" description="ANK" evidence="1">
    <location>
        <begin position="418"/>
        <end position="450"/>
    </location>
</feature>
<evidence type="ECO:0000313" key="5">
    <source>
        <dbReference type="Proteomes" id="UP000315496"/>
    </source>
</evidence>
<sequence length="599" mass="65721">MTSPSSLGLPQGYTLLRRLGNGPFGTVYAVLARPNTAAYALKQVGLENLERSVRDRLVRALSKAQRHESAYVAKVYGVEHRRDERLCNVLVEQCAANLRQLLNGYREAGERCPEDVSWRVLAHVAAALDDVHGWSTKARVEDDGTEIGAELFVHGNLKPTNVLFTSLGAVKVSDVGWAPLKDVLDDAEARRYMAPEVFNGGGGGVKADAASSASDVWSLGAIVYEMCEGAPPPRERPPPRVSAHYGDDLAALVGRMLRTKPADRISTAEILKMSETRQALDVTQEHIGRPRAAPLPPAPAPARDQSRAYDESPKPHRDASRVEYITRPPVQQQQQQAQSQSQAPQMQSQTGSPLQYSQSTHSYTPDEPSIIPHPLGGSPHLPANTLNQGDTELMRCAREGDREGCVRHLDQAGRQDSKGMTALMFASEHNHLECVKLLVEHEAQLQRYNGMTAQMIAAYKGHASVVEYLRQYESLMQDERGWTSLHFAAYRNMASLVPLLLHEAQMVDIIGSTALIVAASYGYDRVVEQLVEYEHGMATTGGHFGPGVTALMHAAYVGSERCIQILLPYEAHLRTPEGKPPVDFAQNKAVAALFQKKPK</sequence>
<evidence type="ECO:0000256" key="1">
    <source>
        <dbReference type="PROSITE-ProRule" id="PRU00023"/>
    </source>
</evidence>
<dbReference type="SUPFAM" id="SSF56112">
    <property type="entry name" value="Protein kinase-like (PK-like)"/>
    <property type="match status" value="1"/>
</dbReference>
<dbReference type="CDD" id="cd00180">
    <property type="entry name" value="PKc"/>
    <property type="match status" value="1"/>
</dbReference>
<dbReference type="InterPro" id="IPR002110">
    <property type="entry name" value="Ankyrin_rpt"/>
</dbReference>
<evidence type="ECO:0000313" key="4">
    <source>
        <dbReference type="EMBL" id="TNJ26629.1"/>
    </source>
</evidence>
<dbReference type="PANTHER" id="PTHR24120">
    <property type="entry name" value="GH07239P"/>
    <property type="match status" value="1"/>
</dbReference>
<reference evidence="4 5" key="1">
    <citation type="submission" date="2019-05" db="EMBL/GenBank/DDBJ databases">
        <title>The compact genome of Giardia muris reveals important steps in the evolution of intestinal protozoan parasites.</title>
        <authorList>
            <person name="Xu F."/>
            <person name="Jimenez-Gonzalez A."/>
            <person name="Einarsson E."/>
            <person name="Astvaldsson A."/>
            <person name="Peirasmaki D."/>
            <person name="Eckmann L."/>
            <person name="Andersson J.O."/>
            <person name="Svard S.G."/>
            <person name="Jerlstrom-Hultqvist J."/>
        </authorList>
    </citation>
    <scope>NUCLEOTIDE SEQUENCE [LARGE SCALE GENOMIC DNA]</scope>
    <source>
        <strain evidence="4 5">Roberts-Thomson</strain>
    </source>
</reference>
<dbReference type="PROSITE" id="PS50011">
    <property type="entry name" value="PROTEIN_KINASE_DOM"/>
    <property type="match status" value="1"/>
</dbReference>
<evidence type="ECO:0000259" key="3">
    <source>
        <dbReference type="PROSITE" id="PS50011"/>
    </source>
</evidence>
<dbReference type="EMBL" id="VDLU01000005">
    <property type="protein sequence ID" value="TNJ26629.1"/>
    <property type="molecule type" value="Genomic_DNA"/>
</dbReference>
<feature type="region of interest" description="Disordered" evidence="2">
    <location>
        <begin position="286"/>
        <end position="387"/>
    </location>
</feature>
<dbReference type="PROSITE" id="PS50297">
    <property type="entry name" value="ANK_REP_REGION"/>
    <property type="match status" value="1"/>
</dbReference>
<dbReference type="Gene3D" id="1.10.510.10">
    <property type="entry name" value="Transferase(Phosphotransferase) domain 1"/>
    <property type="match status" value="1"/>
</dbReference>
<feature type="compositionally biased region" description="Basic and acidic residues" evidence="2">
    <location>
        <begin position="304"/>
        <end position="321"/>
    </location>
</feature>
<accession>A0A4Z1T227</accession>
<proteinExistence type="predicted"/>
<dbReference type="PROSITE" id="PS50088">
    <property type="entry name" value="ANK_REPEAT"/>
    <property type="match status" value="1"/>
</dbReference>
<keyword evidence="5" id="KW-1185">Reference proteome</keyword>
<keyword evidence="4" id="KW-0808">Transferase</keyword>
<dbReference type="OrthoDB" id="194358at2759"/>
<feature type="compositionally biased region" description="Low complexity" evidence="2">
    <location>
        <begin position="331"/>
        <end position="349"/>
    </location>
</feature>
<keyword evidence="1" id="KW-0040">ANK repeat</keyword>
<organism evidence="4 5">
    <name type="scientific">Giardia muris</name>
    <dbReference type="NCBI Taxonomy" id="5742"/>
    <lineage>
        <taxon>Eukaryota</taxon>
        <taxon>Metamonada</taxon>
        <taxon>Diplomonadida</taxon>
        <taxon>Hexamitidae</taxon>
        <taxon>Giardiinae</taxon>
        <taxon>Giardia</taxon>
    </lineage>
</organism>
<keyword evidence="4" id="KW-0418">Kinase</keyword>
<dbReference type="InterPro" id="IPR036770">
    <property type="entry name" value="Ankyrin_rpt-contain_sf"/>
</dbReference>
<dbReference type="Pfam" id="PF12796">
    <property type="entry name" value="Ank_2"/>
    <property type="match status" value="2"/>
</dbReference>
<name>A0A4Z1T227_GIAMU</name>
<dbReference type="InterPro" id="IPR000719">
    <property type="entry name" value="Prot_kinase_dom"/>
</dbReference>
<comment type="caution">
    <text evidence="4">The sequence shown here is derived from an EMBL/GenBank/DDBJ whole genome shotgun (WGS) entry which is preliminary data.</text>
</comment>
<dbReference type="Proteomes" id="UP000315496">
    <property type="component" value="Chromosome 5"/>
</dbReference>
<feature type="domain" description="Protein kinase" evidence="3">
    <location>
        <begin position="13"/>
        <end position="280"/>
    </location>
</feature>
<dbReference type="SUPFAM" id="SSF48403">
    <property type="entry name" value="Ankyrin repeat"/>
    <property type="match status" value="1"/>
</dbReference>
<dbReference type="GO" id="GO:0005524">
    <property type="term" value="F:ATP binding"/>
    <property type="evidence" value="ECO:0007669"/>
    <property type="project" value="InterPro"/>
</dbReference>
<feature type="compositionally biased region" description="Polar residues" evidence="2">
    <location>
        <begin position="350"/>
        <end position="363"/>
    </location>
</feature>
<dbReference type="InterPro" id="IPR011009">
    <property type="entry name" value="Kinase-like_dom_sf"/>
</dbReference>
<dbReference type="VEuPathDB" id="GiardiaDB:GMRT_11319"/>
<dbReference type="Pfam" id="PF00069">
    <property type="entry name" value="Pkinase"/>
    <property type="match status" value="1"/>
</dbReference>
<protein>
    <submittedName>
        <fullName evidence="4">Kinase, NEK</fullName>
    </submittedName>
</protein>
<dbReference type="SMART" id="SM00248">
    <property type="entry name" value="ANK"/>
    <property type="match status" value="6"/>
</dbReference>
<dbReference type="GO" id="GO:0004672">
    <property type="term" value="F:protein kinase activity"/>
    <property type="evidence" value="ECO:0007669"/>
    <property type="project" value="InterPro"/>
</dbReference>
<dbReference type="Gene3D" id="1.25.40.20">
    <property type="entry name" value="Ankyrin repeat-containing domain"/>
    <property type="match status" value="2"/>
</dbReference>